<evidence type="ECO:0000256" key="1">
    <source>
        <dbReference type="ARBA" id="ARBA00006484"/>
    </source>
</evidence>
<dbReference type="PANTHER" id="PTHR43477:SF1">
    <property type="entry name" value="DIHYDROANTICAPSIN 7-DEHYDROGENASE"/>
    <property type="match status" value="1"/>
</dbReference>
<evidence type="ECO:0000313" key="3">
    <source>
        <dbReference type="EMBL" id="PTL38406.1"/>
    </source>
</evidence>
<comment type="similarity">
    <text evidence="1">Belongs to the short-chain dehydrogenases/reductases (SDR) family.</text>
</comment>
<organism evidence="3 4">
    <name type="scientific">Alkalicoccus saliphilus</name>
    <dbReference type="NCBI Taxonomy" id="200989"/>
    <lineage>
        <taxon>Bacteria</taxon>
        <taxon>Bacillati</taxon>
        <taxon>Bacillota</taxon>
        <taxon>Bacilli</taxon>
        <taxon>Bacillales</taxon>
        <taxon>Bacillaceae</taxon>
        <taxon>Alkalicoccus</taxon>
    </lineage>
</organism>
<keyword evidence="2" id="KW-0560">Oxidoreductase</keyword>
<evidence type="ECO:0000313" key="4">
    <source>
        <dbReference type="Proteomes" id="UP000240509"/>
    </source>
</evidence>
<dbReference type="Pfam" id="PF00106">
    <property type="entry name" value="adh_short"/>
    <property type="match status" value="1"/>
</dbReference>
<name>A0A2T4U4T5_9BACI</name>
<dbReference type="Gene3D" id="3.40.50.720">
    <property type="entry name" value="NAD(P)-binding Rossmann-like Domain"/>
    <property type="match status" value="1"/>
</dbReference>
<dbReference type="OrthoDB" id="9803333at2"/>
<dbReference type="AlphaFoldDB" id="A0A2T4U4T5"/>
<accession>A0A2T4U4T5</accession>
<dbReference type="InterPro" id="IPR002347">
    <property type="entry name" value="SDR_fam"/>
</dbReference>
<dbReference type="InterPro" id="IPR051122">
    <property type="entry name" value="SDR_DHRS6-like"/>
</dbReference>
<evidence type="ECO:0008006" key="5">
    <source>
        <dbReference type="Google" id="ProtNLM"/>
    </source>
</evidence>
<reference evidence="3 4" key="1">
    <citation type="submission" date="2018-03" db="EMBL/GenBank/DDBJ databases">
        <title>Alkalicoccus saliphilus sp. nov., isolated from a mineral pool.</title>
        <authorList>
            <person name="Zhao B."/>
        </authorList>
    </citation>
    <scope>NUCLEOTIDE SEQUENCE [LARGE SCALE GENOMIC DNA]</scope>
    <source>
        <strain evidence="3 4">6AG</strain>
    </source>
</reference>
<sequence>MKTVLPHFVEKGSGKIVNIASLPAHIGLTGLPSYSASKGVVVSITRQAAMDYAGRNVQINALSPGIIETPILADITPGMRKQFSCQPSRTSG</sequence>
<dbReference type="InterPro" id="IPR036291">
    <property type="entry name" value="NAD(P)-bd_dom_sf"/>
</dbReference>
<dbReference type="PANTHER" id="PTHR43477">
    <property type="entry name" value="DIHYDROANTICAPSIN 7-DEHYDROGENASE"/>
    <property type="match status" value="1"/>
</dbReference>
<dbReference type="GO" id="GO:0016491">
    <property type="term" value="F:oxidoreductase activity"/>
    <property type="evidence" value="ECO:0007669"/>
    <property type="project" value="UniProtKB-KW"/>
</dbReference>
<protein>
    <recommendedName>
        <fullName evidence="5">Short-chain dehydrogenase</fullName>
    </recommendedName>
</protein>
<dbReference type="PRINTS" id="PR00080">
    <property type="entry name" value="SDRFAMILY"/>
</dbReference>
<gene>
    <name evidence="3" type="ORF">C6Y45_11650</name>
</gene>
<dbReference type="EMBL" id="PZJJ01000019">
    <property type="protein sequence ID" value="PTL38406.1"/>
    <property type="molecule type" value="Genomic_DNA"/>
</dbReference>
<dbReference type="RefSeq" id="WP_107585398.1">
    <property type="nucleotide sequence ID" value="NZ_PZJJ01000019.1"/>
</dbReference>
<comment type="caution">
    <text evidence="3">The sequence shown here is derived from an EMBL/GenBank/DDBJ whole genome shotgun (WGS) entry which is preliminary data.</text>
</comment>
<proteinExistence type="inferred from homology"/>
<dbReference type="SUPFAM" id="SSF51735">
    <property type="entry name" value="NAD(P)-binding Rossmann-fold domains"/>
    <property type="match status" value="1"/>
</dbReference>
<keyword evidence="4" id="KW-1185">Reference proteome</keyword>
<evidence type="ECO:0000256" key="2">
    <source>
        <dbReference type="ARBA" id="ARBA00023002"/>
    </source>
</evidence>
<dbReference type="Proteomes" id="UP000240509">
    <property type="component" value="Unassembled WGS sequence"/>
</dbReference>
<dbReference type="PRINTS" id="PR00081">
    <property type="entry name" value="GDHRDH"/>
</dbReference>
<dbReference type="CDD" id="cd05233">
    <property type="entry name" value="SDR_c"/>
    <property type="match status" value="1"/>
</dbReference>